<dbReference type="NCBIfam" id="TIGR01391">
    <property type="entry name" value="dnaG"/>
    <property type="match status" value="1"/>
</dbReference>
<dbReference type="Pfam" id="PF13662">
    <property type="entry name" value="Toprim_4"/>
    <property type="match status" value="1"/>
</dbReference>
<feature type="non-terminal residue" evidence="2">
    <location>
        <position position="337"/>
    </location>
</feature>
<evidence type="ECO:0000313" key="2">
    <source>
        <dbReference type="EMBL" id="MDM8563992.1"/>
    </source>
</evidence>
<accession>A0ABT7VWN4</accession>
<dbReference type="Gene3D" id="3.40.1360.10">
    <property type="match status" value="1"/>
</dbReference>
<sequence length="337" mass="37979">SQTAINYLKKRGLTGEIARDFGLGYAPPGWDNLLKTLGTNSDMRARLLKTGLIKQNESGHRYDRFRDRIMFPILEPQRGRVIAFGGRKLSESEHEPKYLNSPETSLFQKGNELYGWYSARKTRPLQNIIVVEGYMDVIALAQFGISNAVATLGTATSVKHLNHLFRNVPEIIFCFDGDEAGKKAAWQALKIALPLLQEGRQIRFIFLPQGNDPDNLVRREGAQGFNNHLARATPLSNFLFNTLTQQVDMDSLDGQARLVELAKPLLKPLPIGPYRDLMLQKLSELSSVNLNHLTKLIQGEIPKQPTVKRTIRKTIESTRELSLVDQAIIYLLHKPAL</sequence>
<feature type="non-terminal residue" evidence="2">
    <location>
        <position position="1"/>
    </location>
</feature>
<dbReference type="SUPFAM" id="SSF56731">
    <property type="entry name" value="DNA primase core"/>
    <property type="match status" value="1"/>
</dbReference>
<dbReference type="PANTHER" id="PTHR30313:SF2">
    <property type="entry name" value="DNA PRIMASE"/>
    <property type="match status" value="1"/>
</dbReference>
<dbReference type="Gene3D" id="1.20.50.20">
    <property type="entry name" value="DnaG, RNA polymerase domain, helical bundle"/>
    <property type="match status" value="1"/>
</dbReference>
<reference evidence="2" key="1">
    <citation type="submission" date="2023-06" db="EMBL/GenBank/DDBJ databases">
        <title>Uncultivated large filamentous bacteria from sulfidic sediments reveal new species and different genomic features in energy metabolism and defense.</title>
        <authorList>
            <person name="Fonseca A."/>
        </authorList>
    </citation>
    <scope>NUCLEOTIDE SEQUENCE</scope>
    <source>
        <strain evidence="2">HSG4</strain>
    </source>
</reference>
<dbReference type="Proteomes" id="UP001171945">
    <property type="component" value="Unassembled WGS sequence"/>
</dbReference>
<dbReference type="PANTHER" id="PTHR30313">
    <property type="entry name" value="DNA PRIMASE"/>
    <property type="match status" value="1"/>
</dbReference>
<keyword evidence="3" id="KW-1185">Reference proteome</keyword>
<dbReference type="InterPro" id="IPR019475">
    <property type="entry name" value="DNA_primase_DnaB-bd"/>
</dbReference>
<dbReference type="Pfam" id="PF08275">
    <property type="entry name" value="DNAG_N"/>
    <property type="match status" value="1"/>
</dbReference>
<evidence type="ECO:0000259" key="1">
    <source>
        <dbReference type="PROSITE" id="PS50880"/>
    </source>
</evidence>
<protein>
    <submittedName>
        <fullName evidence="2">DNA primase</fullName>
    </submittedName>
</protein>
<organism evidence="2 3">
    <name type="scientific">Candidatus Marithioploca araucensis</name>
    <dbReference type="NCBI Taxonomy" id="70273"/>
    <lineage>
        <taxon>Bacteria</taxon>
        <taxon>Pseudomonadati</taxon>
        <taxon>Pseudomonadota</taxon>
        <taxon>Gammaproteobacteria</taxon>
        <taxon>Thiotrichales</taxon>
        <taxon>Thiotrichaceae</taxon>
        <taxon>Candidatus Marithioploca</taxon>
    </lineage>
</organism>
<dbReference type="Pfam" id="PF10410">
    <property type="entry name" value="DnaB_bind"/>
    <property type="match status" value="1"/>
</dbReference>
<dbReference type="InterPro" id="IPR037068">
    <property type="entry name" value="DNA_primase_core_N_sf"/>
</dbReference>
<evidence type="ECO:0000313" key="3">
    <source>
        <dbReference type="Proteomes" id="UP001171945"/>
    </source>
</evidence>
<dbReference type="SMART" id="SM00493">
    <property type="entry name" value="TOPRIM"/>
    <property type="match status" value="1"/>
</dbReference>
<dbReference type="InterPro" id="IPR006295">
    <property type="entry name" value="DNA_primase_DnaG"/>
</dbReference>
<dbReference type="Gene3D" id="3.90.980.10">
    <property type="entry name" value="DNA primase, catalytic core, N-terminal domain"/>
    <property type="match status" value="1"/>
</dbReference>
<proteinExistence type="predicted"/>
<comment type="caution">
    <text evidence="2">The sequence shown here is derived from an EMBL/GenBank/DDBJ whole genome shotgun (WGS) entry which is preliminary data.</text>
</comment>
<name>A0ABT7VWN4_9GAMM</name>
<feature type="domain" description="Toprim" evidence="1">
    <location>
        <begin position="126"/>
        <end position="208"/>
    </location>
</feature>
<dbReference type="EMBL" id="JAUCGM010001014">
    <property type="protein sequence ID" value="MDM8563992.1"/>
    <property type="molecule type" value="Genomic_DNA"/>
</dbReference>
<dbReference type="PROSITE" id="PS50880">
    <property type="entry name" value="TOPRIM"/>
    <property type="match status" value="1"/>
</dbReference>
<dbReference type="CDD" id="cd03364">
    <property type="entry name" value="TOPRIM_DnaG_primases"/>
    <property type="match status" value="1"/>
</dbReference>
<dbReference type="InterPro" id="IPR013264">
    <property type="entry name" value="DNAG_N"/>
</dbReference>
<dbReference type="InterPro" id="IPR006171">
    <property type="entry name" value="TOPRIM_dom"/>
</dbReference>
<dbReference type="InterPro" id="IPR034151">
    <property type="entry name" value="TOPRIM_DnaG_bac"/>
</dbReference>
<gene>
    <name evidence="2" type="primary">dnaG</name>
    <name evidence="2" type="ORF">QUF54_11630</name>
</gene>
<dbReference type="InterPro" id="IPR050219">
    <property type="entry name" value="DnaG_primase"/>
</dbReference>